<accession>A0A0W0FTW8</accession>
<dbReference type="AlphaFoldDB" id="A0A0W0FTW8"/>
<organism evidence="1 2">
    <name type="scientific">Moniliophthora roreri</name>
    <name type="common">Frosty pod rot fungus</name>
    <name type="synonym">Monilia roreri</name>
    <dbReference type="NCBI Taxonomy" id="221103"/>
    <lineage>
        <taxon>Eukaryota</taxon>
        <taxon>Fungi</taxon>
        <taxon>Dikarya</taxon>
        <taxon>Basidiomycota</taxon>
        <taxon>Agaricomycotina</taxon>
        <taxon>Agaricomycetes</taxon>
        <taxon>Agaricomycetidae</taxon>
        <taxon>Agaricales</taxon>
        <taxon>Marasmiineae</taxon>
        <taxon>Marasmiaceae</taxon>
        <taxon>Moniliophthora</taxon>
    </lineage>
</organism>
<comment type="caution">
    <text evidence="1">The sequence shown here is derived from an EMBL/GenBank/DDBJ whole genome shotgun (WGS) entry which is preliminary data.</text>
</comment>
<sequence>MRDLFDWTSPTEKIRHSSEDRLLS</sequence>
<proteinExistence type="predicted"/>
<gene>
    <name evidence="1" type="ORF">WG66_7676</name>
</gene>
<protein>
    <submittedName>
        <fullName evidence="1">Uncharacterized protein</fullName>
    </submittedName>
</protein>
<evidence type="ECO:0000313" key="1">
    <source>
        <dbReference type="EMBL" id="KTB39753.1"/>
    </source>
</evidence>
<evidence type="ECO:0000313" key="2">
    <source>
        <dbReference type="Proteomes" id="UP000054988"/>
    </source>
</evidence>
<dbReference type="Proteomes" id="UP000054988">
    <property type="component" value="Unassembled WGS sequence"/>
</dbReference>
<dbReference type="EMBL" id="LATX01001641">
    <property type="protein sequence ID" value="KTB39753.1"/>
    <property type="molecule type" value="Genomic_DNA"/>
</dbReference>
<name>A0A0W0FTW8_MONRR</name>
<reference evidence="1 2" key="1">
    <citation type="submission" date="2015-12" db="EMBL/GenBank/DDBJ databases">
        <title>Draft genome sequence of Moniliophthora roreri, the causal agent of frosty pod rot of cacao.</title>
        <authorList>
            <person name="Aime M.C."/>
            <person name="Diaz-Valderrama J.R."/>
            <person name="Kijpornyongpan T."/>
            <person name="Phillips-Mora W."/>
        </authorList>
    </citation>
    <scope>NUCLEOTIDE SEQUENCE [LARGE SCALE GENOMIC DNA]</scope>
    <source>
        <strain evidence="1 2">MCA 2952</strain>
    </source>
</reference>